<dbReference type="AlphaFoldDB" id="A0A2P5AK87"/>
<organism evidence="1 2">
    <name type="scientific">Parasponia andersonii</name>
    <name type="common">Sponia andersonii</name>
    <dbReference type="NCBI Taxonomy" id="3476"/>
    <lineage>
        <taxon>Eukaryota</taxon>
        <taxon>Viridiplantae</taxon>
        <taxon>Streptophyta</taxon>
        <taxon>Embryophyta</taxon>
        <taxon>Tracheophyta</taxon>
        <taxon>Spermatophyta</taxon>
        <taxon>Magnoliopsida</taxon>
        <taxon>eudicotyledons</taxon>
        <taxon>Gunneridae</taxon>
        <taxon>Pentapetalae</taxon>
        <taxon>rosids</taxon>
        <taxon>fabids</taxon>
        <taxon>Rosales</taxon>
        <taxon>Cannabaceae</taxon>
        <taxon>Parasponia</taxon>
    </lineage>
</organism>
<keyword evidence="2" id="KW-1185">Reference proteome</keyword>
<name>A0A2P5AK87_PARAD</name>
<dbReference type="EMBL" id="JXTB01000547">
    <property type="protein sequence ID" value="PON36958.1"/>
    <property type="molecule type" value="Genomic_DNA"/>
</dbReference>
<sequence>MELATFSLPAGRFAQCGRLVHAFCAPRPSCLGCAHVFHAHVHHVCFTRPLFHFRPVPMELGRGRPAAHVGQSWPRSVDHVSAFLGHSPRLVPRRSMTLASLSERPPKRPDVSHACLYALIMRTRRCLGCAHVPLARARAMLRTHILMKPSVGRTYVSHPHVCLGVPPTLCACLAHLPCMLRITSAMHLLAANKSCHAFPPRHGCVLARASLHMGPIRVYKGLTNPPPPNEADVLVGRVSK</sequence>
<dbReference type="Proteomes" id="UP000237105">
    <property type="component" value="Unassembled WGS sequence"/>
</dbReference>
<evidence type="ECO:0000313" key="2">
    <source>
        <dbReference type="Proteomes" id="UP000237105"/>
    </source>
</evidence>
<protein>
    <submittedName>
        <fullName evidence="1">Uncharacterized protein</fullName>
    </submittedName>
</protein>
<accession>A0A2P5AK87</accession>
<gene>
    <name evidence="1" type="ORF">PanWU01x14_324060</name>
</gene>
<proteinExistence type="predicted"/>
<comment type="caution">
    <text evidence="1">The sequence shown here is derived from an EMBL/GenBank/DDBJ whole genome shotgun (WGS) entry which is preliminary data.</text>
</comment>
<reference evidence="2" key="1">
    <citation type="submission" date="2016-06" db="EMBL/GenBank/DDBJ databases">
        <title>Parallel loss of symbiosis genes in relatives of nitrogen-fixing non-legume Parasponia.</title>
        <authorList>
            <person name="Van Velzen R."/>
            <person name="Holmer R."/>
            <person name="Bu F."/>
            <person name="Rutten L."/>
            <person name="Van Zeijl A."/>
            <person name="Liu W."/>
            <person name="Santuari L."/>
            <person name="Cao Q."/>
            <person name="Sharma T."/>
            <person name="Shen D."/>
            <person name="Roswanjaya Y."/>
            <person name="Wardhani T."/>
            <person name="Kalhor M.S."/>
            <person name="Jansen J."/>
            <person name="Van den Hoogen J."/>
            <person name="Gungor B."/>
            <person name="Hartog M."/>
            <person name="Hontelez J."/>
            <person name="Verver J."/>
            <person name="Yang W.-C."/>
            <person name="Schijlen E."/>
            <person name="Repin R."/>
            <person name="Schilthuizen M."/>
            <person name="Schranz E."/>
            <person name="Heidstra R."/>
            <person name="Miyata K."/>
            <person name="Fedorova E."/>
            <person name="Kohlen W."/>
            <person name="Bisseling T."/>
            <person name="Smit S."/>
            <person name="Geurts R."/>
        </authorList>
    </citation>
    <scope>NUCLEOTIDE SEQUENCE [LARGE SCALE GENOMIC DNA]</scope>
    <source>
        <strain evidence="2">cv. WU1-14</strain>
    </source>
</reference>
<evidence type="ECO:0000313" key="1">
    <source>
        <dbReference type="EMBL" id="PON36958.1"/>
    </source>
</evidence>